<dbReference type="AlphaFoldDB" id="A0A1L7U3I3"/>
<name>A0A1L7U3I3_FUSMA</name>
<evidence type="ECO:0000313" key="2">
    <source>
        <dbReference type="Proteomes" id="UP000184255"/>
    </source>
</evidence>
<comment type="caution">
    <text evidence="1">The sequence shown here is derived from an EMBL/GenBank/DDBJ whole genome shotgun (WGS) entry which is preliminary data.</text>
</comment>
<dbReference type="Proteomes" id="UP000184255">
    <property type="component" value="Unassembled WGS sequence"/>
</dbReference>
<keyword evidence="2" id="KW-1185">Reference proteome</keyword>
<evidence type="ECO:0000313" key="1">
    <source>
        <dbReference type="EMBL" id="CVL03762.1"/>
    </source>
</evidence>
<protein>
    <submittedName>
        <fullName evidence="1">Uncharacterized protein</fullName>
    </submittedName>
</protein>
<organism evidence="1 2">
    <name type="scientific">Fusarium mangiferae</name>
    <name type="common">Mango malformation disease fungus</name>
    <dbReference type="NCBI Taxonomy" id="192010"/>
    <lineage>
        <taxon>Eukaryota</taxon>
        <taxon>Fungi</taxon>
        <taxon>Dikarya</taxon>
        <taxon>Ascomycota</taxon>
        <taxon>Pezizomycotina</taxon>
        <taxon>Sordariomycetes</taxon>
        <taxon>Hypocreomycetidae</taxon>
        <taxon>Hypocreales</taxon>
        <taxon>Nectriaceae</taxon>
        <taxon>Fusarium</taxon>
        <taxon>Fusarium fujikuroi species complex</taxon>
    </lineage>
</organism>
<dbReference type="RefSeq" id="XP_041688321.1">
    <property type="nucleotide sequence ID" value="XM_041822663.1"/>
</dbReference>
<sequence length="117" mass="13567">MSDAAKMTDFTKDSDPTKSMTVHFKLKKGKNKPKKILLEELQEHYGMEQVQCHHDTESKSLAIIVKKNCDTAEIMKEELWSKLKETDVFKTWEGDRIIVVHVDNHCSYLLGDPYPNQ</sequence>
<proteinExistence type="predicted"/>
<dbReference type="VEuPathDB" id="FungiDB:FMAN_15012"/>
<gene>
    <name evidence="1" type="ORF">FMAN_15012</name>
</gene>
<dbReference type="EMBL" id="FCQH01000014">
    <property type="protein sequence ID" value="CVL03762.1"/>
    <property type="molecule type" value="Genomic_DNA"/>
</dbReference>
<accession>A0A1L7U3I3</accession>
<dbReference type="GeneID" id="65094255"/>
<reference evidence="2" key="1">
    <citation type="journal article" date="2016" name="Genome Biol. Evol.">
        <title>Comparative 'omics' of the Fusarium fujikuroi species complex highlights differences in genetic potential and metabolite synthesis.</title>
        <authorList>
            <person name="Niehaus E.-M."/>
            <person name="Muensterkoetter M."/>
            <person name="Proctor R.H."/>
            <person name="Brown D.W."/>
            <person name="Sharon A."/>
            <person name="Idan Y."/>
            <person name="Oren-Young L."/>
            <person name="Sieber C.M."/>
            <person name="Novak O."/>
            <person name="Pencik A."/>
            <person name="Tarkowska D."/>
            <person name="Hromadova K."/>
            <person name="Freeman S."/>
            <person name="Maymon M."/>
            <person name="Elazar M."/>
            <person name="Youssef S.A."/>
            <person name="El-Shabrawy E.S.M."/>
            <person name="Shalaby A.B.A."/>
            <person name="Houterman P."/>
            <person name="Brock N.L."/>
            <person name="Burkhardt I."/>
            <person name="Tsavkelova E.A."/>
            <person name="Dickschat J.S."/>
            <person name="Galuszka P."/>
            <person name="Gueldener U."/>
            <person name="Tudzynski B."/>
        </authorList>
    </citation>
    <scope>NUCLEOTIDE SEQUENCE [LARGE SCALE GENOMIC DNA]</scope>
    <source>
        <strain evidence="2">MRC7560</strain>
    </source>
</reference>